<accession>A0A2T3LEV0</accession>
<dbReference type="Pfam" id="PF21980">
    <property type="entry name" value="MksE"/>
    <property type="match status" value="1"/>
</dbReference>
<evidence type="ECO:0000313" key="1">
    <source>
        <dbReference type="EMBL" id="PSV49907.1"/>
    </source>
</evidence>
<dbReference type="InterPro" id="IPR053841">
    <property type="entry name" value="MksE"/>
</dbReference>
<sequence>MTNEHQRFSSFDLVSAKDSRNVYKAFQAGKVITKFLFNNGTGSYTESHLYQSLFNHLDHYTTLYSHIGSKLVFEPEGDFFYIRGLDLDEDESDATALKIQATLILLGSIFTRRGFNLEHLSSIQYGIDDNDLIYLKAQSESLDILKACKLENWEDALSFLVKRNIAFYNHHNNLILTSAGQYFLNKLVDSYNSRPEDERPVG</sequence>
<reference evidence="1 2" key="1">
    <citation type="submission" date="2018-03" db="EMBL/GenBank/DDBJ databases">
        <title>Whole genome sequencing of Histamine producing bacteria.</title>
        <authorList>
            <person name="Butler K."/>
        </authorList>
    </citation>
    <scope>NUCLEOTIDE SEQUENCE [LARGE SCALE GENOMIC DNA]</scope>
    <source>
        <strain evidence="1 2">ATCC 19614</strain>
    </source>
</reference>
<evidence type="ECO:0000313" key="2">
    <source>
        <dbReference type="Proteomes" id="UP000241803"/>
    </source>
</evidence>
<gene>
    <name evidence="1" type="ORF">C9J47_04990</name>
</gene>
<dbReference type="AlphaFoldDB" id="A0A2T3LEV0"/>
<organism evidence="1 2">
    <name type="scientific">Photobacterium indicum</name>
    <dbReference type="NCBI Taxonomy" id="81447"/>
    <lineage>
        <taxon>Bacteria</taxon>
        <taxon>Pseudomonadati</taxon>
        <taxon>Pseudomonadota</taxon>
        <taxon>Gammaproteobacteria</taxon>
        <taxon>Vibrionales</taxon>
        <taxon>Vibrionaceae</taxon>
        <taxon>Photobacterium</taxon>
    </lineage>
</organism>
<comment type="caution">
    <text evidence="1">The sequence shown here is derived from an EMBL/GenBank/DDBJ whole genome shotgun (WGS) entry which is preliminary data.</text>
</comment>
<protein>
    <submittedName>
        <fullName evidence="1">Uncharacterized protein</fullName>
    </submittedName>
</protein>
<dbReference type="RefSeq" id="WP_107252504.1">
    <property type="nucleotide sequence ID" value="NZ_PYOC01000001.1"/>
</dbReference>
<keyword evidence="2" id="KW-1185">Reference proteome</keyword>
<name>A0A2T3LEV0_9GAMM</name>
<dbReference type="Proteomes" id="UP000241803">
    <property type="component" value="Unassembled WGS sequence"/>
</dbReference>
<dbReference type="EMBL" id="PYOC01000001">
    <property type="protein sequence ID" value="PSV49907.1"/>
    <property type="molecule type" value="Genomic_DNA"/>
</dbReference>
<proteinExistence type="predicted"/>